<gene>
    <name evidence="10" type="ORF">FPHYL_3188</name>
</gene>
<dbReference type="SMART" id="SM00355">
    <property type="entry name" value="ZnF_C2H2"/>
    <property type="match status" value="2"/>
</dbReference>
<evidence type="ECO:0000256" key="2">
    <source>
        <dbReference type="ARBA" id="ARBA00022723"/>
    </source>
</evidence>
<evidence type="ECO:0000256" key="5">
    <source>
        <dbReference type="ARBA" id="ARBA00022833"/>
    </source>
</evidence>
<evidence type="ECO:0000313" key="11">
    <source>
        <dbReference type="Proteomes" id="UP000582016"/>
    </source>
</evidence>
<keyword evidence="5" id="KW-0862">Zinc</keyword>
<keyword evidence="4 7" id="KW-0863">Zinc-finger</keyword>
<dbReference type="GO" id="GO:0000785">
    <property type="term" value="C:chromatin"/>
    <property type="evidence" value="ECO:0007669"/>
    <property type="project" value="TreeGrafter"/>
</dbReference>
<dbReference type="Proteomes" id="UP000582016">
    <property type="component" value="Unassembled WGS sequence"/>
</dbReference>
<evidence type="ECO:0000256" key="4">
    <source>
        <dbReference type="ARBA" id="ARBA00022771"/>
    </source>
</evidence>
<dbReference type="InterPro" id="IPR036236">
    <property type="entry name" value="Znf_C2H2_sf"/>
</dbReference>
<dbReference type="InterPro" id="IPR024983">
    <property type="entry name" value="CHAT_dom"/>
</dbReference>
<keyword evidence="8" id="KW-0812">Transmembrane</keyword>
<evidence type="ECO:0000256" key="8">
    <source>
        <dbReference type="SAM" id="Phobius"/>
    </source>
</evidence>
<name>A0A8H5K7R4_9HYPO</name>
<comment type="subcellular location">
    <subcellularLocation>
        <location evidence="1">Nucleus</location>
    </subcellularLocation>
</comment>
<dbReference type="Pfam" id="PF04082">
    <property type="entry name" value="Fungal_trans"/>
    <property type="match status" value="1"/>
</dbReference>
<dbReference type="PANTHER" id="PTHR40626">
    <property type="entry name" value="MIP31509P"/>
    <property type="match status" value="1"/>
</dbReference>
<dbReference type="InterPro" id="IPR051059">
    <property type="entry name" value="VerF-like"/>
</dbReference>
<dbReference type="CDD" id="cd12148">
    <property type="entry name" value="fungal_TF_MHR"/>
    <property type="match status" value="1"/>
</dbReference>
<dbReference type="PANTHER" id="PTHR40626:SF18">
    <property type="entry name" value="NICOTINATE CATABOLISM CLUSTER-SPECIFIC TRANSCRIPTION FACTOR"/>
    <property type="match status" value="1"/>
</dbReference>
<dbReference type="Pfam" id="PF12770">
    <property type="entry name" value="CHAT"/>
    <property type="match status" value="1"/>
</dbReference>
<dbReference type="Gene3D" id="1.25.40.10">
    <property type="entry name" value="Tetratricopeptide repeat domain"/>
    <property type="match status" value="3"/>
</dbReference>
<dbReference type="InterPro" id="IPR011990">
    <property type="entry name" value="TPR-like_helical_dom_sf"/>
</dbReference>
<dbReference type="PROSITE" id="PS50157">
    <property type="entry name" value="ZINC_FINGER_C2H2_2"/>
    <property type="match status" value="2"/>
</dbReference>
<evidence type="ECO:0000256" key="1">
    <source>
        <dbReference type="ARBA" id="ARBA00004123"/>
    </source>
</evidence>
<dbReference type="GO" id="GO:0000981">
    <property type="term" value="F:DNA-binding transcription factor activity, RNA polymerase II-specific"/>
    <property type="evidence" value="ECO:0007669"/>
    <property type="project" value="InterPro"/>
</dbReference>
<dbReference type="GO" id="GO:0006351">
    <property type="term" value="P:DNA-templated transcription"/>
    <property type="evidence" value="ECO:0007669"/>
    <property type="project" value="InterPro"/>
</dbReference>
<keyword evidence="6" id="KW-0539">Nucleus</keyword>
<sequence length="1948" mass="217854">MAYQSNILPSADFINMTNGIDASLHPWRRNIIAGYCDSLFMRFERYGSLHDMDLVIETLETAMKTAEDPSSLHFLYQIIQAYGMRFSRSKSRHALDACIVQASREAKKPHKDPTVKTDLEAELGNLYGLRFEDSGRGQDLDDAILCFEQAIKAMPGDYPRRAIRLGEFSKKLAQRFDKTGSLDDINKAIKYSNEAKNASSKGSPNYIRNLHNLGVFMGRKYEQTRLVGDIKDAVKALQDAKQGGEEHNDPQLPSLLTSLAYQLWRKSVAEPCPADLEDALDIMRGLMESSPKNMDQAMSWNVMGLILGEKARNDDSLELLDESIKCFRMAIKSPGDARRGQYQGNLGDAAIKRFERTGSMADLDSAIDALQAATALLSESRRLGPGWFINLAQSLGRRYERIGDVRDLNGAINAATQAVDLTPVGNRVENRKNILGFWLATRHARLGDKNDIELAIHHTEGALAKLDEAIAAGDSSLAGERHEYVGNLANHHGRRYLQLGYFESGDFHDIDKAIELAREATAVDSNHPKRGAHFSDLGNWLGWRYEKTHHESDLIEAVESQQIAAASVPANHPSKASFLLNLCRVLFLQYEKDDSDENRDLVLACCKEGWECINANTSTRIRLAEQAARVYASMGDWSQASLYLEEALRLVPMLSPRSLYSTDKQFMLQSFSGLGARAAEAALSSGKGELHALGLLESGRDIINGLLMEVREDLIEIQQHDSGLAERFSQLRDELEILTSSSSISPDTADTVLEKRTRHYRETEQKFKDTIEEIRACPGLSRFLLGPSREELLEAARPGPIVVLNASTHRCDAFIIKCDKLSCISLPSLNLQEITENMSRMQQGVATRKSLDAELEWLWKCVAEPCLKELGFEDAAVDDKWPHVWWIATGPLSRFPIHAAGLNQRNGTASVLDRVISSYSSSIKALIHSRRRVRSDSGKIEDSFRSAVLVAMADTPGSSPLPFAGDEVEMLQKQCPLLHLRPEMPEPYTDAVLGAMKTCTVFHFAGHGSAQFANPSDSCLLLKDWQSNALTVDRLHGIHIQDSRPFLAYLSACETKASDKVQLLDESLDLASAFQLAGFRHVVGTLWVVSDQRCVDVAKEFYQVIQNEGWTDTSISRGLHFAIRKSEARSGEMDESHFSPREHRHDEVRTRRLVAKRHQCPKPGCGKSFSRPSHLARHALNHSAVEFECPRCAASFKRRDLLERHKARHASKDRLAGGLGLGILRTKRHRRGRLIMASSSSRVQPLASSQDQAATVTMGQPGADTISSVIPEHVGVSGSDESTVGNFQQTTERSASFNGGTSAEPHQGILSTDGFDFLELGDMYHDSTFDFMHFNVTGDPHSPETIQYLSLEPAQDDSPVLPPKSLDFGQEDQSSQDAPILHYRAHDIEANETSSNSAEVDSLCSLGRLGLNNLHLTETKRAEILGLINDMRPVYPDGTSIDERTANLSLARMQGYLDSFFANFNSCYPMIHTPTLEILDAEPLFLLSSIGLGATYKEKEDHQLSVCLYDAMTPYIISGLSGIKVPDLSILQAFMVLESYGMYRAGAYQRENAIIMHTFLFNAIRRLSRYHVRARIMVTDLRADREKDWKAFAYLEQYKRLILFIFMWDTQNVSYYSFMPSMSNQSIQVNLPCSKELWEAKDENAWKAIISKSDPPMINSMVKDFFEDGGNIWCETLDSLSLSFILHGLMSMCNDMVHFHNQSIYLGNAAQGADNDWRCRMTTALELWKTKYNACAMGTRQAIDEDSPLHEFRQENVAFLALYHTAHIVANADIRHLQIAAGAEAIFGHVVTSTERAESTKVVMDWVRLSPDSARHAAWHAAQMIREGLLNLRNWKADGMFHYPWCLYIGVLTTWAFVYFSQGQNDNRRGCHRSVGGEDILQTQSKALMHQTMSNMASCTPATIGRDLHRCCPHGLAIEVAKYLKTVRWTAAFEAMKVLEGIVEMESL</sequence>
<dbReference type="InterPro" id="IPR007219">
    <property type="entry name" value="XnlR_reg_dom"/>
</dbReference>
<dbReference type="SUPFAM" id="SSF48452">
    <property type="entry name" value="TPR-like"/>
    <property type="match status" value="2"/>
</dbReference>
<keyword evidence="8" id="KW-0472">Membrane</keyword>
<dbReference type="Gene3D" id="3.30.160.60">
    <property type="entry name" value="Classic Zinc Finger"/>
    <property type="match status" value="1"/>
</dbReference>
<keyword evidence="3" id="KW-0677">Repeat</keyword>
<evidence type="ECO:0000259" key="9">
    <source>
        <dbReference type="PROSITE" id="PS50157"/>
    </source>
</evidence>
<dbReference type="InterPro" id="IPR013087">
    <property type="entry name" value="Znf_C2H2_type"/>
</dbReference>
<evidence type="ECO:0000313" key="10">
    <source>
        <dbReference type="EMBL" id="KAF5567566.1"/>
    </source>
</evidence>
<feature type="domain" description="C2H2-type" evidence="9">
    <location>
        <begin position="1158"/>
        <end position="1187"/>
    </location>
</feature>
<dbReference type="PROSITE" id="PS00028">
    <property type="entry name" value="ZINC_FINGER_C2H2_1"/>
    <property type="match status" value="2"/>
</dbReference>
<evidence type="ECO:0000256" key="7">
    <source>
        <dbReference type="PROSITE-ProRule" id="PRU00042"/>
    </source>
</evidence>
<protein>
    <submittedName>
        <fullName evidence="10">C2H2 zinc finger</fullName>
    </submittedName>
</protein>
<dbReference type="Pfam" id="PF00096">
    <property type="entry name" value="zf-C2H2"/>
    <property type="match status" value="2"/>
</dbReference>
<feature type="transmembrane region" description="Helical" evidence="8">
    <location>
        <begin position="1841"/>
        <end position="1860"/>
    </location>
</feature>
<dbReference type="SUPFAM" id="SSF57667">
    <property type="entry name" value="beta-beta-alpha zinc fingers"/>
    <property type="match status" value="1"/>
</dbReference>
<dbReference type="GO" id="GO:0000978">
    <property type="term" value="F:RNA polymerase II cis-regulatory region sequence-specific DNA binding"/>
    <property type="evidence" value="ECO:0007669"/>
    <property type="project" value="InterPro"/>
</dbReference>
<dbReference type="OrthoDB" id="9991317at2759"/>
<feature type="domain" description="C2H2-type" evidence="9">
    <location>
        <begin position="1187"/>
        <end position="1214"/>
    </location>
</feature>
<comment type="caution">
    <text evidence="10">The sequence shown here is derived from an EMBL/GenBank/DDBJ whole genome shotgun (WGS) entry which is preliminary data.</text>
</comment>
<keyword evidence="8" id="KW-1133">Transmembrane helix</keyword>
<organism evidence="10 11">
    <name type="scientific">Fusarium phyllophilum</name>
    <dbReference type="NCBI Taxonomy" id="47803"/>
    <lineage>
        <taxon>Eukaryota</taxon>
        <taxon>Fungi</taxon>
        <taxon>Dikarya</taxon>
        <taxon>Ascomycota</taxon>
        <taxon>Pezizomycotina</taxon>
        <taxon>Sordariomycetes</taxon>
        <taxon>Hypocreomycetidae</taxon>
        <taxon>Hypocreales</taxon>
        <taxon>Nectriaceae</taxon>
        <taxon>Fusarium</taxon>
        <taxon>Fusarium fujikuroi species complex</taxon>
    </lineage>
</organism>
<evidence type="ECO:0000256" key="3">
    <source>
        <dbReference type="ARBA" id="ARBA00022737"/>
    </source>
</evidence>
<accession>A0A8H5K7R4</accession>
<keyword evidence="2" id="KW-0479">Metal-binding</keyword>
<proteinExistence type="predicted"/>
<reference evidence="10 11" key="1">
    <citation type="submission" date="2020-05" db="EMBL/GenBank/DDBJ databases">
        <title>Identification and distribution of gene clusters putatively required for synthesis of sphingolipid metabolism inhibitors in phylogenetically diverse species of the filamentous fungus Fusarium.</title>
        <authorList>
            <person name="Kim H.-S."/>
            <person name="Busman M."/>
            <person name="Brown D.W."/>
            <person name="Divon H."/>
            <person name="Uhlig S."/>
            <person name="Proctor R.H."/>
        </authorList>
    </citation>
    <scope>NUCLEOTIDE SEQUENCE [LARGE SCALE GENOMIC DNA]</scope>
    <source>
        <strain evidence="10 11">NRRL 13617</strain>
    </source>
</reference>
<keyword evidence="11" id="KW-1185">Reference proteome</keyword>
<dbReference type="EMBL" id="JAAOAQ010000096">
    <property type="protein sequence ID" value="KAF5567566.1"/>
    <property type="molecule type" value="Genomic_DNA"/>
</dbReference>
<dbReference type="GO" id="GO:0008270">
    <property type="term" value="F:zinc ion binding"/>
    <property type="evidence" value="ECO:0007669"/>
    <property type="project" value="UniProtKB-KW"/>
</dbReference>
<evidence type="ECO:0000256" key="6">
    <source>
        <dbReference type="ARBA" id="ARBA00023242"/>
    </source>
</evidence>
<dbReference type="GO" id="GO:0005634">
    <property type="term" value="C:nucleus"/>
    <property type="evidence" value="ECO:0007669"/>
    <property type="project" value="UniProtKB-SubCell"/>
</dbReference>